<dbReference type="EMBL" id="BK014846">
    <property type="protein sequence ID" value="DAD78527.1"/>
    <property type="molecule type" value="Genomic_DNA"/>
</dbReference>
<dbReference type="InterPro" id="IPR014507">
    <property type="entry name" value="Baseplate_assembly_J_pred"/>
</dbReference>
<organism evidence="5">
    <name type="scientific">Caudovirales sp. ctCiv1</name>
    <dbReference type="NCBI Taxonomy" id="2826769"/>
    <lineage>
        <taxon>Viruses</taxon>
        <taxon>Duplodnaviria</taxon>
        <taxon>Heunggongvirae</taxon>
        <taxon>Uroviricota</taxon>
        <taxon>Caudoviricetes</taxon>
    </lineage>
</organism>
<dbReference type="Pfam" id="PF26078">
    <property type="entry name" value="Baseplate_J_M"/>
    <property type="match status" value="1"/>
</dbReference>
<evidence type="ECO:0000259" key="2">
    <source>
        <dbReference type="Pfam" id="PF04865"/>
    </source>
</evidence>
<dbReference type="InterPro" id="IPR058530">
    <property type="entry name" value="Baseplate_J-like_C"/>
</dbReference>
<dbReference type="PIRSF" id="PIRSF020481">
    <property type="entry name" value="BAP"/>
    <property type="match status" value="1"/>
</dbReference>
<feature type="domain" description="Baseplate J-like central" evidence="3">
    <location>
        <begin position="214"/>
        <end position="285"/>
    </location>
</feature>
<feature type="domain" description="Baseplate protein J-like barrel" evidence="2">
    <location>
        <begin position="108"/>
        <end position="193"/>
    </location>
</feature>
<name>A0A8S5M8W6_9CAUD</name>
<dbReference type="PANTHER" id="PTHR37829">
    <property type="entry name" value="PHAGE-LIKE ELEMENT PBSX PROTEIN XKDT"/>
    <property type="match status" value="1"/>
</dbReference>
<reference evidence="5" key="1">
    <citation type="journal article" date="2021" name="Proc. Natl. Acad. Sci. U.S.A.">
        <title>A Catalog of Tens of Thousands of Viruses from Human Metagenomes Reveals Hidden Associations with Chronic Diseases.</title>
        <authorList>
            <person name="Tisza M.J."/>
            <person name="Buck C.B."/>
        </authorList>
    </citation>
    <scope>NUCLEOTIDE SEQUENCE</scope>
    <source>
        <strain evidence="5">CtCiv1</strain>
    </source>
</reference>
<accession>A0A8S5M8W6</accession>
<sequence>MKMSEVLEYPEISFTDNVTLEEIRTKMINDYQDMYFQQTGEKVILSMSDPNRLILYSCALQIYQSMQFIEQAGKQNLLTYAYGSYLDNLGALKRITRSQGSPSLSIVKFTLSSFQQNVITIPEGTRVTAGDDIYFYTTETKEIAIGDLYTDVPVKCTEIGIKTNEYDIGSINILVDPIPFISSVSNIVKCYGGSDIESDDSLAERIFLAPSSYSTAGPDDAYTYWIKTLNSNVIDVKVTSPSAVTVDIRFLLSNGELPSEDVINSMHQLLSDKTIRPLTDNVIVNAPNTVDYSINAEYFIFESDRKQAAAIQQKVNEAVNEYILWQKTKIGRDINPSMLMKKMVTAGAKRVEISAPIFKSISEISVANLIESTVTYGGIESD</sequence>
<evidence type="ECO:0000313" key="5">
    <source>
        <dbReference type="EMBL" id="DAD78527.1"/>
    </source>
</evidence>
<dbReference type="Pfam" id="PF26079">
    <property type="entry name" value="Baseplate_J_C"/>
    <property type="match status" value="1"/>
</dbReference>
<dbReference type="InterPro" id="IPR006949">
    <property type="entry name" value="Barrel_Baseplate_J-like"/>
</dbReference>
<proteinExistence type="inferred from homology"/>
<dbReference type="InterPro" id="IPR052399">
    <property type="entry name" value="Phage_Baseplate_Assmbl_Protein"/>
</dbReference>
<dbReference type="InterPro" id="IPR058531">
    <property type="entry name" value="Baseplate_J_M"/>
</dbReference>
<dbReference type="PANTHER" id="PTHR37829:SF3">
    <property type="entry name" value="PROTEIN JAYE-RELATED"/>
    <property type="match status" value="1"/>
</dbReference>
<evidence type="ECO:0000256" key="1">
    <source>
        <dbReference type="ARBA" id="ARBA00038087"/>
    </source>
</evidence>
<dbReference type="Pfam" id="PF04865">
    <property type="entry name" value="Baseplate_J"/>
    <property type="match status" value="1"/>
</dbReference>
<feature type="domain" description="Baseplate J-like C-terminal" evidence="4">
    <location>
        <begin position="307"/>
        <end position="369"/>
    </location>
</feature>
<evidence type="ECO:0000259" key="3">
    <source>
        <dbReference type="Pfam" id="PF26078"/>
    </source>
</evidence>
<comment type="similarity">
    <text evidence="1">Belongs to the Mu gp47/PBSX XkdT family.</text>
</comment>
<protein>
    <submittedName>
        <fullName evidence="5">Baseplate assembly protein</fullName>
    </submittedName>
</protein>
<evidence type="ECO:0000259" key="4">
    <source>
        <dbReference type="Pfam" id="PF26079"/>
    </source>
</evidence>